<feature type="non-terminal residue" evidence="5">
    <location>
        <position position="58"/>
    </location>
</feature>
<evidence type="ECO:0000256" key="2">
    <source>
        <dbReference type="ARBA" id="ARBA00022448"/>
    </source>
</evidence>
<dbReference type="PANTHER" id="PTHR43045:SF1">
    <property type="entry name" value="SHIKIMATE TRANSPORTER"/>
    <property type="match status" value="1"/>
</dbReference>
<sequence>AATIVGSMLEWYDFYLYALMAATVFSKVFFNPADAKNATLLSFSTFAIGFIARPFGGI</sequence>
<feature type="transmembrane region" description="Helical" evidence="4">
    <location>
        <begin position="14"/>
        <end position="30"/>
    </location>
</feature>
<evidence type="ECO:0000256" key="3">
    <source>
        <dbReference type="ARBA" id="ARBA00022475"/>
    </source>
</evidence>
<keyword evidence="4" id="KW-0812">Transmembrane</keyword>
<evidence type="ECO:0000313" key="6">
    <source>
        <dbReference type="Proteomes" id="UP000003465"/>
    </source>
</evidence>
<protein>
    <submittedName>
        <fullName evidence="5">Major facilitator family transporter</fullName>
    </submittedName>
</protein>
<dbReference type="GO" id="GO:0005886">
    <property type="term" value="C:plasma membrane"/>
    <property type="evidence" value="ECO:0007669"/>
    <property type="project" value="UniProtKB-SubCell"/>
</dbReference>
<evidence type="ECO:0000313" key="5">
    <source>
        <dbReference type="EMBL" id="EGH26446.1"/>
    </source>
</evidence>
<keyword evidence="4" id="KW-0472">Membrane</keyword>
<name>A0A656GK66_PSEA0</name>
<reference evidence="5 6" key="1">
    <citation type="journal article" date="2011" name="PLoS Pathog.">
        <title>Dynamic evolution of pathogenicity revealed by sequencing and comparative genomics of 19 Pseudomonas syringae isolates.</title>
        <authorList>
            <person name="Baltrus D.A."/>
            <person name="Nishimura M.T."/>
            <person name="Romanchuk A."/>
            <person name="Chang J.H."/>
            <person name="Mukhtar M.S."/>
            <person name="Cherkis K."/>
            <person name="Roach J."/>
            <person name="Grant S.R."/>
            <person name="Jones C.D."/>
            <person name="Dangl J.L."/>
        </authorList>
    </citation>
    <scope>NUCLEOTIDE SEQUENCE [LARGE SCALE GENOMIC DNA]</scope>
    <source>
        <strain evidence="5 6">301020</strain>
    </source>
</reference>
<keyword evidence="2" id="KW-0813">Transport</keyword>
<dbReference type="EMBL" id="AEAG01002333">
    <property type="protein sequence ID" value="EGH26446.1"/>
    <property type="molecule type" value="Genomic_DNA"/>
</dbReference>
<dbReference type="Proteomes" id="UP000003465">
    <property type="component" value="Unassembled WGS sequence"/>
</dbReference>
<comment type="subcellular location">
    <subcellularLocation>
        <location evidence="1">Cell membrane</location>
        <topology evidence="1">Multi-pass membrane protein</topology>
    </subcellularLocation>
</comment>
<evidence type="ECO:0000256" key="4">
    <source>
        <dbReference type="SAM" id="Phobius"/>
    </source>
</evidence>
<dbReference type="AlphaFoldDB" id="A0A656GK66"/>
<evidence type="ECO:0000256" key="1">
    <source>
        <dbReference type="ARBA" id="ARBA00004651"/>
    </source>
</evidence>
<dbReference type="PANTHER" id="PTHR43045">
    <property type="entry name" value="SHIKIMATE TRANSPORTER"/>
    <property type="match status" value="1"/>
</dbReference>
<keyword evidence="4" id="KW-1133">Transmembrane helix</keyword>
<keyword evidence="3" id="KW-1003">Cell membrane</keyword>
<accession>A0A656GK66</accession>
<feature type="transmembrane region" description="Helical" evidence="4">
    <location>
        <begin position="37"/>
        <end position="56"/>
    </location>
</feature>
<gene>
    <name evidence="5" type="ORF">PSYMO_35365</name>
</gene>
<feature type="non-terminal residue" evidence="5">
    <location>
        <position position="1"/>
    </location>
</feature>
<organism evidence="5 6">
    <name type="scientific">Pseudomonas amygdali pv. mori str. 301020</name>
    <dbReference type="NCBI Taxonomy" id="629261"/>
    <lineage>
        <taxon>Bacteria</taxon>
        <taxon>Pseudomonadati</taxon>
        <taxon>Pseudomonadota</taxon>
        <taxon>Gammaproteobacteria</taxon>
        <taxon>Pseudomonadales</taxon>
        <taxon>Pseudomonadaceae</taxon>
        <taxon>Pseudomonas</taxon>
        <taxon>Pseudomonas amygdali</taxon>
    </lineage>
</organism>
<proteinExistence type="predicted"/>
<comment type="caution">
    <text evidence="5">The sequence shown here is derived from an EMBL/GenBank/DDBJ whole genome shotgun (WGS) entry which is preliminary data.</text>
</comment>